<name>A0A8T2IMP0_9PIPI</name>
<dbReference type="GO" id="GO:0005634">
    <property type="term" value="C:nucleus"/>
    <property type="evidence" value="ECO:0007669"/>
    <property type="project" value="TreeGrafter"/>
</dbReference>
<comment type="similarity">
    <text evidence="2 3">Belongs to the small heat shock protein (HSP20) family.</text>
</comment>
<evidence type="ECO:0000256" key="1">
    <source>
        <dbReference type="ARBA" id="ARBA00023016"/>
    </source>
</evidence>
<dbReference type="PANTHER" id="PTHR45640">
    <property type="entry name" value="HEAT SHOCK PROTEIN HSP-12.2-RELATED"/>
    <property type="match status" value="1"/>
</dbReference>
<evidence type="ECO:0000256" key="5">
    <source>
        <dbReference type="SAM" id="SignalP"/>
    </source>
</evidence>
<reference evidence="7" key="1">
    <citation type="thesis" date="2020" institute="ProQuest LLC" country="789 East Eisenhower Parkway, Ann Arbor, MI, USA">
        <title>Comparative Genomics and Chromosome Evolution.</title>
        <authorList>
            <person name="Mudd A.B."/>
        </authorList>
    </citation>
    <scope>NUCLEOTIDE SEQUENCE</scope>
    <source>
        <strain evidence="7">Female2</strain>
        <tissue evidence="7">Blood</tissue>
    </source>
</reference>
<feature type="signal peptide" evidence="5">
    <location>
        <begin position="1"/>
        <end position="17"/>
    </location>
</feature>
<dbReference type="InterPro" id="IPR008978">
    <property type="entry name" value="HSP20-like_chaperone"/>
</dbReference>
<dbReference type="SUPFAM" id="SSF49764">
    <property type="entry name" value="HSP20-like chaperones"/>
    <property type="match status" value="1"/>
</dbReference>
<sequence>MFPVSLLQTLTLPLCVCREPALTLWPATHLIFGQLEDDILTMRNDMERRMQLVNQAYRILTQDMDMRRIDENRRCSIKTTEGTSHSSDTDGKENFQLTLDMGHFSPDELTVKTQGRRLIVMGKHDKKRDTEDGSYFHEYREWKREAELPEDVNPEQVVCSLSRDGHLHIQAPRLALPTVPERPIPISMIQESLGVQEMPSDVQNSNGEGEKQMD</sequence>
<dbReference type="GO" id="GO:0051082">
    <property type="term" value="F:unfolded protein binding"/>
    <property type="evidence" value="ECO:0007669"/>
    <property type="project" value="TreeGrafter"/>
</dbReference>
<dbReference type="EMBL" id="JAACNH010000008">
    <property type="protein sequence ID" value="KAG8434169.1"/>
    <property type="molecule type" value="Genomic_DNA"/>
</dbReference>
<dbReference type="Pfam" id="PF00011">
    <property type="entry name" value="HSP20"/>
    <property type="match status" value="1"/>
</dbReference>
<dbReference type="InterPro" id="IPR002068">
    <property type="entry name" value="A-crystallin/Hsp20_dom"/>
</dbReference>
<dbReference type="GO" id="GO:0042026">
    <property type="term" value="P:protein refolding"/>
    <property type="evidence" value="ECO:0007669"/>
    <property type="project" value="TreeGrafter"/>
</dbReference>
<evidence type="ECO:0000256" key="4">
    <source>
        <dbReference type="SAM" id="MobiDB-lite"/>
    </source>
</evidence>
<feature type="chain" id="PRO_5035755226" description="SHSP domain-containing protein" evidence="5">
    <location>
        <begin position="18"/>
        <end position="214"/>
    </location>
</feature>
<feature type="region of interest" description="Disordered" evidence="4">
    <location>
        <begin position="192"/>
        <end position="214"/>
    </location>
</feature>
<dbReference type="CDD" id="cd06481">
    <property type="entry name" value="ACD_HspB9_like"/>
    <property type="match status" value="1"/>
</dbReference>
<keyword evidence="1" id="KW-0346">Stress response</keyword>
<dbReference type="OrthoDB" id="8946669at2759"/>
<dbReference type="PROSITE" id="PS01031">
    <property type="entry name" value="SHSP"/>
    <property type="match status" value="1"/>
</dbReference>
<evidence type="ECO:0000313" key="8">
    <source>
        <dbReference type="Proteomes" id="UP000812440"/>
    </source>
</evidence>
<dbReference type="GO" id="GO:0009408">
    <property type="term" value="P:response to heat"/>
    <property type="evidence" value="ECO:0007669"/>
    <property type="project" value="TreeGrafter"/>
</dbReference>
<protein>
    <recommendedName>
        <fullName evidence="6">SHSP domain-containing protein</fullName>
    </recommendedName>
</protein>
<dbReference type="PRINTS" id="PR00299">
    <property type="entry name" value="ACRYSTALLIN"/>
</dbReference>
<keyword evidence="5" id="KW-0732">Signal</keyword>
<organism evidence="7 8">
    <name type="scientific">Hymenochirus boettgeri</name>
    <name type="common">Congo dwarf clawed frog</name>
    <dbReference type="NCBI Taxonomy" id="247094"/>
    <lineage>
        <taxon>Eukaryota</taxon>
        <taxon>Metazoa</taxon>
        <taxon>Chordata</taxon>
        <taxon>Craniata</taxon>
        <taxon>Vertebrata</taxon>
        <taxon>Euteleostomi</taxon>
        <taxon>Amphibia</taxon>
        <taxon>Batrachia</taxon>
        <taxon>Anura</taxon>
        <taxon>Pipoidea</taxon>
        <taxon>Pipidae</taxon>
        <taxon>Pipinae</taxon>
        <taxon>Hymenochirus</taxon>
    </lineage>
</organism>
<dbReference type="Proteomes" id="UP000812440">
    <property type="component" value="Chromosome 7"/>
</dbReference>
<dbReference type="PANTHER" id="PTHR45640:SF2">
    <property type="entry name" value="HEAT SHOCK PROTEIN BETA-11-RELATED"/>
    <property type="match status" value="1"/>
</dbReference>
<dbReference type="AlphaFoldDB" id="A0A8T2IMP0"/>
<dbReference type="Gene3D" id="2.60.40.790">
    <property type="match status" value="1"/>
</dbReference>
<dbReference type="GO" id="GO:0005737">
    <property type="term" value="C:cytoplasm"/>
    <property type="evidence" value="ECO:0007669"/>
    <property type="project" value="TreeGrafter"/>
</dbReference>
<evidence type="ECO:0000256" key="2">
    <source>
        <dbReference type="PROSITE-ProRule" id="PRU00285"/>
    </source>
</evidence>
<gene>
    <name evidence="7" type="ORF">GDO86_012516</name>
</gene>
<keyword evidence="8" id="KW-1185">Reference proteome</keyword>
<feature type="domain" description="SHSP" evidence="6">
    <location>
        <begin position="77"/>
        <end position="189"/>
    </location>
</feature>
<accession>A0A8T2IMP0</accession>
<evidence type="ECO:0000259" key="6">
    <source>
        <dbReference type="PROSITE" id="PS01031"/>
    </source>
</evidence>
<evidence type="ECO:0000313" key="7">
    <source>
        <dbReference type="EMBL" id="KAG8434169.1"/>
    </source>
</evidence>
<proteinExistence type="inferred from homology"/>
<comment type="caution">
    <text evidence="7">The sequence shown here is derived from an EMBL/GenBank/DDBJ whole genome shotgun (WGS) entry which is preliminary data.</text>
</comment>
<dbReference type="InterPro" id="IPR001436">
    <property type="entry name" value="Alpha-crystallin/sHSP_animal"/>
</dbReference>
<evidence type="ECO:0000256" key="3">
    <source>
        <dbReference type="RuleBase" id="RU003616"/>
    </source>
</evidence>